<accession>A0ABN6S9K7</accession>
<gene>
    <name evidence="7" type="ORF">SYK_28700</name>
</gene>
<evidence type="ECO:0000256" key="3">
    <source>
        <dbReference type="ARBA" id="ARBA00022989"/>
    </source>
</evidence>
<protein>
    <recommendedName>
        <fullName evidence="9">DUF697 domain-containing protein</fullName>
    </recommendedName>
</protein>
<evidence type="ECO:0000313" key="8">
    <source>
        <dbReference type="Proteomes" id="UP001317742"/>
    </source>
</evidence>
<evidence type="ECO:0000256" key="1">
    <source>
        <dbReference type="ARBA" id="ARBA00004141"/>
    </source>
</evidence>
<dbReference type="InterPro" id="IPR021147">
    <property type="entry name" value="DUF697"/>
</dbReference>
<proteinExistence type="predicted"/>
<dbReference type="Proteomes" id="UP001317742">
    <property type="component" value="Chromosome"/>
</dbReference>
<comment type="subcellular location">
    <subcellularLocation>
        <location evidence="1">Membrane</location>
        <topology evidence="1">Multi-pass membrane protein</topology>
    </subcellularLocation>
</comment>
<evidence type="ECO:0000313" key="7">
    <source>
        <dbReference type="EMBL" id="BDQ38510.1"/>
    </source>
</evidence>
<sequence length="461" mass="49091">MSKQMKNFLTLIGVIVIGAFFAFIYDCIVGLSDFAGRINVAATPWVFWGLLLVVAVAFGWLVATALLRPRPMMVHAEPSPEEMVRFRQALVKRLGKNRILKDADIRVADESDLETGLAVLRDRADQEIRSTAKRVFIGTAVSQNGRLDSLVVLFLISRLAWRISKLYNQRPHCRELINLYANIAATSFLAGSIEEFGIEEYIHELMGPMIASSAVGAMPGAEAIAGTVTTSILSGSTNALLAMRCGIVARNYMSLDLDSKGLMRRSATLEAAKMFMSISSETVTQVTKLLIKGSTGAVKKGAKKVVMTMGASVTGTAGAVGSGAKSVGRGVSNSAKSVGRGVKGSARAVKQGVKGSAKAVGDGVKGSARSVGDGAKSVARSAEKVVDKAANGVKRSIHKVEQSTQRVTREFAPAVEKVDAAADKAKNFIRSAGRSVEKTARTIRNIVPGKKRTSKEKTDED</sequence>
<evidence type="ECO:0000256" key="4">
    <source>
        <dbReference type="ARBA" id="ARBA00023136"/>
    </source>
</evidence>
<keyword evidence="4 6" id="KW-0472">Membrane</keyword>
<evidence type="ECO:0000256" key="5">
    <source>
        <dbReference type="SAM" id="MobiDB-lite"/>
    </source>
</evidence>
<keyword evidence="3 6" id="KW-1133">Transmembrane helix</keyword>
<feature type="transmembrane region" description="Helical" evidence="6">
    <location>
        <begin position="7"/>
        <end position="25"/>
    </location>
</feature>
<evidence type="ECO:0000256" key="6">
    <source>
        <dbReference type="SAM" id="Phobius"/>
    </source>
</evidence>
<reference evidence="7 8" key="1">
    <citation type="submission" date="2022-08" db="EMBL/GenBank/DDBJ databases">
        <title>Genome Sequence of the sulphate-reducing bacterium, Pseudodesulfovibrio sp. SYK.</title>
        <authorList>
            <person name="Kondo R."/>
            <person name="Kataoka T."/>
        </authorList>
    </citation>
    <scope>NUCLEOTIDE SEQUENCE [LARGE SCALE GENOMIC DNA]</scope>
    <source>
        <strain evidence="7 8">SYK</strain>
    </source>
</reference>
<keyword evidence="8" id="KW-1185">Reference proteome</keyword>
<dbReference type="RefSeq" id="WP_281761007.1">
    <property type="nucleotide sequence ID" value="NZ_AP026709.1"/>
</dbReference>
<evidence type="ECO:0008006" key="9">
    <source>
        <dbReference type="Google" id="ProtNLM"/>
    </source>
</evidence>
<dbReference type="Pfam" id="PF05128">
    <property type="entry name" value="DUF697"/>
    <property type="match status" value="1"/>
</dbReference>
<organism evidence="7 8">
    <name type="scientific">Pseudodesulfovibrio nedwellii</name>
    <dbReference type="NCBI Taxonomy" id="2973072"/>
    <lineage>
        <taxon>Bacteria</taxon>
        <taxon>Pseudomonadati</taxon>
        <taxon>Thermodesulfobacteriota</taxon>
        <taxon>Desulfovibrionia</taxon>
        <taxon>Desulfovibrionales</taxon>
        <taxon>Desulfovibrionaceae</taxon>
    </lineage>
</organism>
<feature type="region of interest" description="Disordered" evidence="5">
    <location>
        <begin position="440"/>
        <end position="461"/>
    </location>
</feature>
<dbReference type="EMBL" id="AP026709">
    <property type="protein sequence ID" value="BDQ38510.1"/>
    <property type="molecule type" value="Genomic_DNA"/>
</dbReference>
<keyword evidence="2 6" id="KW-0812">Transmembrane</keyword>
<name>A0ABN6S9K7_9BACT</name>
<feature type="region of interest" description="Disordered" evidence="5">
    <location>
        <begin position="324"/>
        <end position="351"/>
    </location>
</feature>
<evidence type="ECO:0000256" key="2">
    <source>
        <dbReference type="ARBA" id="ARBA00022692"/>
    </source>
</evidence>
<dbReference type="Gene3D" id="1.20.120.20">
    <property type="entry name" value="Apolipoprotein"/>
    <property type="match status" value="1"/>
</dbReference>
<feature type="transmembrane region" description="Helical" evidence="6">
    <location>
        <begin position="45"/>
        <end position="67"/>
    </location>
</feature>